<protein>
    <recommendedName>
        <fullName evidence="4">Nuclease HARBI1</fullName>
    </recommendedName>
</protein>
<reference evidence="2 3" key="1">
    <citation type="submission" date="2013-05" db="EMBL/GenBank/DDBJ databases">
        <title>Draft genome of the parasitic nematode Anyclostoma ceylanicum.</title>
        <authorList>
            <person name="Mitreva M."/>
        </authorList>
    </citation>
    <scope>NUCLEOTIDE SEQUENCE [LARGE SCALE GENOMIC DNA]</scope>
</reference>
<evidence type="ECO:0000256" key="1">
    <source>
        <dbReference type="SAM" id="MobiDB-lite"/>
    </source>
</evidence>
<proteinExistence type="predicted"/>
<sequence>MSQHNQEPHPSDKEQKDSNRSSKTDKMLQEGLEHHTGRSSDLTVADQVGICIHLLGCNVMQSDAARIAGCNQATVSRALEAFLAAMNDVAERFIRWPDSDECAAIRRSFFHSHGLPGIVGIIDGTHCKIMRPSNDAEDYICRKIIPALTYAPEKAAEIVVACCVLRNIAINAKNRGTTMNTADKTDKMKKFRLNR</sequence>
<feature type="compositionally biased region" description="Basic and acidic residues" evidence="1">
    <location>
        <begin position="1"/>
        <end position="38"/>
    </location>
</feature>
<evidence type="ECO:0008006" key="4">
    <source>
        <dbReference type="Google" id="ProtNLM"/>
    </source>
</evidence>
<accession>A0A0D6LVK6</accession>
<keyword evidence="3" id="KW-1185">Reference proteome</keyword>
<evidence type="ECO:0000313" key="2">
    <source>
        <dbReference type="EMBL" id="EPB74121.1"/>
    </source>
</evidence>
<gene>
    <name evidence="2" type="ORF">ANCCEY_06792</name>
</gene>
<evidence type="ECO:0000313" key="3">
    <source>
        <dbReference type="Proteomes" id="UP000054495"/>
    </source>
</evidence>
<dbReference type="Proteomes" id="UP000054495">
    <property type="component" value="Unassembled WGS sequence"/>
</dbReference>
<name>A0A0D6LVK6_9BILA</name>
<dbReference type="AlphaFoldDB" id="A0A0D6LVK6"/>
<feature type="region of interest" description="Disordered" evidence="1">
    <location>
        <begin position="1"/>
        <end position="39"/>
    </location>
</feature>
<dbReference type="EMBL" id="KE124956">
    <property type="protein sequence ID" value="EPB74121.1"/>
    <property type="molecule type" value="Genomic_DNA"/>
</dbReference>
<organism evidence="2 3">
    <name type="scientific">Ancylostoma ceylanicum</name>
    <dbReference type="NCBI Taxonomy" id="53326"/>
    <lineage>
        <taxon>Eukaryota</taxon>
        <taxon>Metazoa</taxon>
        <taxon>Ecdysozoa</taxon>
        <taxon>Nematoda</taxon>
        <taxon>Chromadorea</taxon>
        <taxon>Rhabditida</taxon>
        <taxon>Rhabditina</taxon>
        <taxon>Rhabditomorpha</taxon>
        <taxon>Strongyloidea</taxon>
        <taxon>Ancylostomatidae</taxon>
        <taxon>Ancylostomatinae</taxon>
        <taxon>Ancylostoma</taxon>
    </lineage>
</organism>